<evidence type="ECO:0000256" key="1">
    <source>
        <dbReference type="ARBA" id="ARBA00022801"/>
    </source>
</evidence>
<dbReference type="Gene3D" id="3.40.50.1820">
    <property type="entry name" value="alpha/beta hydrolase"/>
    <property type="match status" value="1"/>
</dbReference>
<dbReference type="SUPFAM" id="SSF53474">
    <property type="entry name" value="alpha/beta-Hydrolases"/>
    <property type="match status" value="1"/>
</dbReference>
<name>A0ABN6EF51_9BACT</name>
<keyword evidence="2" id="KW-0031">Aminopeptidase</keyword>
<keyword evidence="1" id="KW-0378">Hydrolase</keyword>
<dbReference type="InterPro" id="IPR029058">
    <property type="entry name" value="AB_hydrolase_fold"/>
</dbReference>
<reference evidence="2 3" key="1">
    <citation type="journal article" date="2022" name="Int. J. Syst. Evol. Microbiol.">
        <title>Prevotella herbatica sp. nov., a plant polysaccharide-decomposing anaerobic bacterium isolated from a methanogenic reactor.</title>
        <authorList>
            <person name="Uek A."/>
            <person name="Tonouchi A."/>
            <person name="Kaku N."/>
            <person name="Ueki K."/>
        </authorList>
    </citation>
    <scope>NUCLEOTIDE SEQUENCE [LARGE SCALE GENOMIC DNA]</scope>
    <source>
        <strain evidence="2 3">WR041</strain>
    </source>
</reference>
<dbReference type="Proteomes" id="UP001319045">
    <property type="component" value="Chromosome"/>
</dbReference>
<dbReference type="EMBL" id="AP024484">
    <property type="protein sequence ID" value="BCS84537.1"/>
    <property type="molecule type" value="Genomic_DNA"/>
</dbReference>
<dbReference type="Gene3D" id="1.20.1440.110">
    <property type="entry name" value="acylaminoacyl peptidase"/>
    <property type="match status" value="1"/>
</dbReference>
<protein>
    <submittedName>
        <fullName evidence="2">Hypothetical dipeptidyl aminopeptidase/ acylaminoacyl-peptidase related protein</fullName>
    </submittedName>
</protein>
<dbReference type="PANTHER" id="PTHR22946">
    <property type="entry name" value="DIENELACTONE HYDROLASE DOMAIN-CONTAINING PROTEIN-RELATED"/>
    <property type="match status" value="1"/>
</dbReference>
<dbReference type="RefSeq" id="WP_207154704.1">
    <property type="nucleotide sequence ID" value="NZ_AP024484.1"/>
</dbReference>
<dbReference type="Pfam" id="PF06500">
    <property type="entry name" value="FrsA-like"/>
    <property type="match status" value="1"/>
</dbReference>
<keyword evidence="3" id="KW-1185">Reference proteome</keyword>
<evidence type="ECO:0000313" key="2">
    <source>
        <dbReference type="EMBL" id="BCS84537.1"/>
    </source>
</evidence>
<accession>A0ABN6EF51</accession>
<dbReference type="InterPro" id="IPR050261">
    <property type="entry name" value="FrsA_esterase"/>
</dbReference>
<organism evidence="2 3">
    <name type="scientific">Prevotella herbatica</name>
    <dbReference type="NCBI Taxonomy" id="2801997"/>
    <lineage>
        <taxon>Bacteria</taxon>
        <taxon>Pseudomonadati</taxon>
        <taxon>Bacteroidota</taxon>
        <taxon>Bacteroidia</taxon>
        <taxon>Bacteroidales</taxon>
        <taxon>Prevotellaceae</taxon>
        <taxon>Prevotella</taxon>
    </lineage>
</organism>
<keyword evidence="2" id="KW-0645">Protease</keyword>
<gene>
    <name evidence="2" type="ORF">prwr041_04300</name>
</gene>
<dbReference type="InterPro" id="IPR010520">
    <property type="entry name" value="FrsA-like"/>
</dbReference>
<proteinExistence type="predicted"/>
<dbReference type="GO" id="GO:0004177">
    <property type="term" value="F:aminopeptidase activity"/>
    <property type="evidence" value="ECO:0007669"/>
    <property type="project" value="UniProtKB-KW"/>
</dbReference>
<dbReference type="PANTHER" id="PTHR22946:SF12">
    <property type="entry name" value="CONIDIAL PIGMENT BIOSYNTHESIS PROTEIN AYG1 (AFU_ORTHOLOGUE AFUA_2G17550)"/>
    <property type="match status" value="1"/>
</dbReference>
<sequence>MKLYFNDQAFSFELLRAVSYSRYHGASIGEALATAARIKEGDFNSWYEEFSKTAEKTAARAEKCLEGKHKTSAKEAFLRAHNYYRTAEFFLDGTDPRRMQNFTKSVDTFEKAMKLFKTHYEIVEIPYQDTYLKGYFFGSHDYDPKKPKPTLMAIGGYDSTLQELYFCAAAPAIDRGYNCLIFELPGQGQALRTQNLIMRHDTEVPVGAAVDFISKRIDVDMNAVALFGMSLGGYFAPRAAAFDDRIKAVVTFNVFYDTYESTLNQNPQLKMLETMPNEKKEALLAMAEEKNPSLRWMINNGIWVMGLKHRYEVFEEMKNYTLRGIADKIKCPVLLTIGEADHFVSEDQLQQLTDSIKSPKTVYRFTREDGAEEHCQEGNHELFHQVMFDWMDDVFKYYPE</sequence>
<evidence type="ECO:0000313" key="3">
    <source>
        <dbReference type="Proteomes" id="UP001319045"/>
    </source>
</evidence>